<accession>A0A0C3JEY3</accession>
<proteinExistence type="predicted"/>
<dbReference type="HOGENOM" id="CLU_043974_0_0_1"/>
<reference evidence="2 3" key="1">
    <citation type="submission" date="2014-04" db="EMBL/GenBank/DDBJ databases">
        <authorList>
            <consortium name="DOE Joint Genome Institute"/>
            <person name="Kuo A."/>
            <person name="Kohler A."/>
            <person name="Costa M.D."/>
            <person name="Nagy L.G."/>
            <person name="Floudas D."/>
            <person name="Copeland A."/>
            <person name="Barry K.W."/>
            <person name="Cichocki N."/>
            <person name="Veneault-Fourrey C."/>
            <person name="LaButti K."/>
            <person name="Lindquist E.A."/>
            <person name="Lipzen A."/>
            <person name="Lundell T."/>
            <person name="Morin E."/>
            <person name="Murat C."/>
            <person name="Sun H."/>
            <person name="Tunlid A."/>
            <person name="Henrissat B."/>
            <person name="Grigoriev I.V."/>
            <person name="Hibbett D.S."/>
            <person name="Martin F."/>
            <person name="Nordberg H.P."/>
            <person name="Cantor M.N."/>
            <person name="Hua S.X."/>
        </authorList>
    </citation>
    <scope>NUCLEOTIDE SEQUENCE [LARGE SCALE GENOMIC DNA]</scope>
    <source>
        <strain evidence="2 3">Marx 270</strain>
    </source>
</reference>
<feature type="region of interest" description="Disordered" evidence="1">
    <location>
        <begin position="147"/>
        <end position="175"/>
    </location>
</feature>
<evidence type="ECO:0008006" key="4">
    <source>
        <dbReference type="Google" id="ProtNLM"/>
    </source>
</evidence>
<dbReference type="InParanoid" id="A0A0C3JEY3"/>
<sequence>MSAGCAPRLSQLVRAATPDPIEAEKTSLREKFIAASAALVAEAKCLPDDKEELWEEKVMWMRRWEQRTGEVFPLVERGRALGIDTKIDAADGPAVAEADEAYERWVSEEIARGRADEDVRMEEAVAQAVIEQGTSAKVPVTTEKMSHVEVVSHPVQKRSRQTVAESEDEDEPKIVVPPGSILHKVPCARCTVKKTACIGPVGWTCDGCVRMKQGCKKSTKSVGKKAQAGALVVRASKTVKASSSKRVVDDDDNDDEVEVVESHTRVKGKPPVRSRLDAKVAADLSQSLRLLRAEATESQAAYLHLQVHVDQLAEALEKIGVE</sequence>
<organism evidence="2 3">
    <name type="scientific">Pisolithus tinctorius Marx 270</name>
    <dbReference type="NCBI Taxonomy" id="870435"/>
    <lineage>
        <taxon>Eukaryota</taxon>
        <taxon>Fungi</taxon>
        <taxon>Dikarya</taxon>
        <taxon>Basidiomycota</taxon>
        <taxon>Agaricomycotina</taxon>
        <taxon>Agaricomycetes</taxon>
        <taxon>Agaricomycetidae</taxon>
        <taxon>Boletales</taxon>
        <taxon>Sclerodermatineae</taxon>
        <taxon>Pisolithaceae</taxon>
        <taxon>Pisolithus</taxon>
    </lineage>
</organism>
<evidence type="ECO:0000313" key="3">
    <source>
        <dbReference type="Proteomes" id="UP000054217"/>
    </source>
</evidence>
<dbReference type="EMBL" id="KN831959">
    <property type="protein sequence ID" value="KIO07643.1"/>
    <property type="molecule type" value="Genomic_DNA"/>
</dbReference>
<dbReference type="OrthoDB" id="2680592at2759"/>
<protein>
    <recommendedName>
        <fullName evidence="4">Zn(2)-C6 fungal-type domain-containing protein</fullName>
    </recommendedName>
</protein>
<keyword evidence="3" id="KW-1185">Reference proteome</keyword>
<evidence type="ECO:0000313" key="2">
    <source>
        <dbReference type="EMBL" id="KIO07643.1"/>
    </source>
</evidence>
<dbReference type="Proteomes" id="UP000054217">
    <property type="component" value="Unassembled WGS sequence"/>
</dbReference>
<dbReference type="AlphaFoldDB" id="A0A0C3JEY3"/>
<evidence type="ECO:0000256" key="1">
    <source>
        <dbReference type="SAM" id="MobiDB-lite"/>
    </source>
</evidence>
<reference evidence="3" key="2">
    <citation type="submission" date="2015-01" db="EMBL/GenBank/DDBJ databases">
        <title>Evolutionary Origins and Diversification of the Mycorrhizal Mutualists.</title>
        <authorList>
            <consortium name="DOE Joint Genome Institute"/>
            <consortium name="Mycorrhizal Genomics Consortium"/>
            <person name="Kohler A."/>
            <person name="Kuo A."/>
            <person name="Nagy L.G."/>
            <person name="Floudas D."/>
            <person name="Copeland A."/>
            <person name="Barry K.W."/>
            <person name="Cichocki N."/>
            <person name="Veneault-Fourrey C."/>
            <person name="LaButti K."/>
            <person name="Lindquist E.A."/>
            <person name="Lipzen A."/>
            <person name="Lundell T."/>
            <person name="Morin E."/>
            <person name="Murat C."/>
            <person name="Riley R."/>
            <person name="Ohm R."/>
            <person name="Sun H."/>
            <person name="Tunlid A."/>
            <person name="Henrissat B."/>
            <person name="Grigoriev I.V."/>
            <person name="Hibbett D.S."/>
            <person name="Martin F."/>
        </authorList>
    </citation>
    <scope>NUCLEOTIDE SEQUENCE [LARGE SCALE GENOMIC DNA]</scope>
    <source>
        <strain evidence="3">Marx 270</strain>
    </source>
</reference>
<gene>
    <name evidence="2" type="ORF">M404DRAFT_23497</name>
</gene>
<name>A0A0C3JEY3_PISTI</name>